<name>A0AAN4VVB6_9BACT</name>
<accession>A0AAN4VVB6</accession>
<proteinExistence type="predicted"/>
<comment type="caution">
    <text evidence="1">The sequence shown here is derived from an EMBL/GenBank/DDBJ whole genome shotgun (WGS) entry which is preliminary data.</text>
</comment>
<sequence>MHFKADLFLLKFPFSCKAGKMKGFSLFQVFYNEVDEGGEIKPAQIWAIIKSVNPILLSRKYIT</sequence>
<evidence type="ECO:0000313" key="1">
    <source>
        <dbReference type="EMBL" id="GJM60353.1"/>
    </source>
</evidence>
<protein>
    <submittedName>
        <fullName evidence="1">Uncharacterized protein</fullName>
    </submittedName>
</protein>
<gene>
    <name evidence="1" type="ORF">PEDI_09050</name>
</gene>
<evidence type="ECO:0000313" key="2">
    <source>
        <dbReference type="Proteomes" id="UP001310022"/>
    </source>
</evidence>
<reference evidence="1 2" key="1">
    <citation type="submission" date="2021-12" db="EMBL/GenBank/DDBJ databases">
        <title>Genome sequencing of bacteria with rrn-lacking chromosome and rrn-plasmid.</title>
        <authorList>
            <person name="Anda M."/>
            <person name="Iwasaki W."/>
        </authorList>
    </citation>
    <scope>NUCLEOTIDE SEQUENCE [LARGE SCALE GENOMIC DNA]</scope>
    <source>
        <strain evidence="1 2">NBRC 15940</strain>
    </source>
</reference>
<dbReference type="EMBL" id="BQKE01000001">
    <property type="protein sequence ID" value="GJM60353.1"/>
    <property type="molecule type" value="Genomic_DNA"/>
</dbReference>
<organism evidence="1 2">
    <name type="scientific">Persicobacter diffluens</name>
    <dbReference type="NCBI Taxonomy" id="981"/>
    <lineage>
        <taxon>Bacteria</taxon>
        <taxon>Pseudomonadati</taxon>
        <taxon>Bacteroidota</taxon>
        <taxon>Cytophagia</taxon>
        <taxon>Cytophagales</taxon>
        <taxon>Persicobacteraceae</taxon>
        <taxon>Persicobacter</taxon>
    </lineage>
</organism>
<dbReference type="Proteomes" id="UP001310022">
    <property type="component" value="Unassembled WGS sequence"/>
</dbReference>
<keyword evidence="2" id="KW-1185">Reference proteome</keyword>
<dbReference type="AlphaFoldDB" id="A0AAN4VVB6"/>